<evidence type="ECO:0000313" key="2">
    <source>
        <dbReference type="Proteomes" id="UP000463700"/>
    </source>
</evidence>
<organism evidence="1 2">
    <name type="scientific">Paraburkholderia madseniana</name>
    <dbReference type="NCBI Taxonomy" id="2599607"/>
    <lineage>
        <taxon>Bacteria</taxon>
        <taxon>Pseudomonadati</taxon>
        <taxon>Pseudomonadota</taxon>
        <taxon>Betaproteobacteria</taxon>
        <taxon>Burkholderiales</taxon>
        <taxon>Burkholderiaceae</taxon>
        <taxon>Paraburkholderia</taxon>
    </lineage>
</organism>
<gene>
    <name evidence="1" type="ORF">FSO04_24200</name>
</gene>
<reference evidence="1 2" key="1">
    <citation type="journal article" date="2020" name="Int. J. Syst. Evol. Microbiol.">
        <title>Paraburkholderia madseniana sp. nov., a phenolic acid-degrading bacterium isolated from acidic forest soil.</title>
        <authorList>
            <person name="Wilhelm R.C."/>
            <person name="Murphy S.J.L."/>
            <person name="Feriancek N.M."/>
            <person name="Karasz D.C."/>
            <person name="DeRito C.M."/>
            <person name="Newman J.D."/>
            <person name="Buckley D.H."/>
        </authorList>
    </citation>
    <scope>NUCLEOTIDE SEQUENCE [LARGE SCALE GENOMIC DNA]</scope>
    <source>
        <strain evidence="1 2">RP11</strain>
    </source>
</reference>
<sequence>MRPRKERLPLTLDSLTALMIPGKSYTAAKLSCIFDASPAAIHGLLTTLEAAGKLTSSTVYCGRTKDLREDRRIYSIPANTRADVAQRRTGPAEMPGELQNYDLGRFQRLAMATRRA</sequence>
<evidence type="ECO:0000313" key="1">
    <source>
        <dbReference type="EMBL" id="KAE8757326.1"/>
    </source>
</evidence>
<comment type="caution">
    <text evidence="1">The sequence shown here is derived from an EMBL/GenBank/DDBJ whole genome shotgun (WGS) entry which is preliminary data.</text>
</comment>
<dbReference type="EMBL" id="VOSW01000048">
    <property type="protein sequence ID" value="KAE8757326.1"/>
    <property type="molecule type" value="Genomic_DNA"/>
</dbReference>
<protein>
    <submittedName>
        <fullName evidence="1">Uncharacterized protein</fullName>
    </submittedName>
</protein>
<dbReference type="AlphaFoldDB" id="A0A6N6WA43"/>
<proteinExistence type="predicted"/>
<name>A0A6N6WA43_9BURK</name>
<accession>A0A6N6WA43</accession>
<dbReference type="Proteomes" id="UP000463700">
    <property type="component" value="Unassembled WGS sequence"/>
</dbReference>